<evidence type="ECO:0000256" key="3">
    <source>
        <dbReference type="ARBA" id="ARBA00022884"/>
    </source>
</evidence>
<keyword evidence="8" id="KW-1185">Reference proteome</keyword>
<dbReference type="PANTHER" id="PTHR48039:SF5">
    <property type="entry name" value="RNA-BINDING PROTEIN 28"/>
    <property type="match status" value="1"/>
</dbReference>
<feature type="region of interest" description="Disordered" evidence="5">
    <location>
        <begin position="137"/>
        <end position="159"/>
    </location>
</feature>
<dbReference type="Pfam" id="PF00076">
    <property type="entry name" value="RRM_1"/>
    <property type="match status" value="3"/>
</dbReference>
<dbReference type="InterPro" id="IPR051945">
    <property type="entry name" value="RRM_MRD1_RNA_proc_ribogen"/>
</dbReference>
<dbReference type="InParanoid" id="T1H9E0"/>
<dbReference type="STRING" id="13249.T1H9E0"/>
<evidence type="ECO:0000256" key="5">
    <source>
        <dbReference type="SAM" id="MobiDB-lite"/>
    </source>
</evidence>
<dbReference type="FunCoup" id="T1H9E0">
    <property type="interactions" value="1484"/>
</dbReference>
<dbReference type="HOGENOM" id="CLU_699404_0_0_1"/>
<dbReference type="PANTHER" id="PTHR48039">
    <property type="entry name" value="RNA-BINDING MOTIF PROTEIN 14B"/>
    <property type="match status" value="1"/>
</dbReference>
<dbReference type="InterPro" id="IPR000504">
    <property type="entry name" value="RRM_dom"/>
</dbReference>
<evidence type="ECO:0000259" key="6">
    <source>
        <dbReference type="PROSITE" id="PS50102"/>
    </source>
</evidence>
<dbReference type="EnsemblMetazoa" id="RPRC000643-RA">
    <property type="protein sequence ID" value="RPRC000643-PA"/>
    <property type="gene ID" value="RPRC000643"/>
</dbReference>
<dbReference type="InterPro" id="IPR035979">
    <property type="entry name" value="RBD_domain_sf"/>
</dbReference>
<dbReference type="OMA" id="AIENMSA"/>
<evidence type="ECO:0000256" key="2">
    <source>
        <dbReference type="ARBA" id="ARBA00022737"/>
    </source>
</evidence>
<organism evidence="7 8">
    <name type="scientific">Rhodnius prolixus</name>
    <name type="common">Triatomid bug</name>
    <dbReference type="NCBI Taxonomy" id="13249"/>
    <lineage>
        <taxon>Eukaryota</taxon>
        <taxon>Metazoa</taxon>
        <taxon>Ecdysozoa</taxon>
        <taxon>Arthropoda</taxon>
        <taxon>Hexapoda</taxon>
        <taxon>Insecta</taxon>
        <taxon>Pterygota</taxon>
        <taxon>Neoptera</taxon>
        <taxon>Paraneoptera</taxon>
        <taxon>Hemiptera</taxon>
        <taxon>Heteroptera</taxon>
        <taxon>Panheteroptera</taxon>
        <taxon>Cimicomorpha</taxon>
        <taxon>Reduviidae</taxon>
        <taxon>Triatominae</taxon>
        <taxon>Rhodnius</taxon>
    </lineage>
</organism>
<name>T1H9E0_RHOPR</name>
<protein>
    <recommendedName>
        <fullName evidence="6">RRM domain-containing protein</fullName>
    </recommendedName>
</protein>
<accession>T1H9E0</accession>
<dbReference type="GO" id="GO:0003729">
    <property type="term" value="F:mRNA binding"/>
    <property type="evidence" value="ECO:0007669"/>
    <property type="project" value="TreeGrafter"/>
</dbReference>
<dbReference type="Gene3D" id="3.30.70.330">
    <property type="match status" value="3"/>
</dbReference>
<dbReference type="eggNOG" id="KOG0127">
    <property type="taxonomic scope" value="Eukaryota"/>
</dbReference>
<feature type="domain" description="RRM" evidence="6">
    <location>
        <begin position="166"/>
        <end position="263"/>
    </location>
</feature>
<feature type="domain" description="RRM" evidence="6">
    <location>
        <begin position="312"/>
        <end position="395"/>
    </location>
</feature>
<comment type="subcellular location">
    <subcellularLocation>
        <location evidence="1">Nucleus</location>
    </subcellularLocation>
</comment>
<reference evidence="7" key="1">
    <citation type="submission" date="2015-05" db="UniProtKB">
        <authorList>
            <consortium name="EnsemblMetazoa"/>
        </authorList>
    </citation>
    <scope>IDENTIFICATION</scope>
</reference>
<evidence type="ECO:0000313" key="7">
    <source>
        <dbReference type="EnsemblMetazoa" id="RPRC000643-PA"/>
    </source>
</evidence>
<evidence type="ECO:0000256" key="1">
    <source>
        <dbReference type="ARBA" id="ARBA00004123"/>
    </source>
</evidence>
<keyword evidence="2" id="KW-0677">Repeat</keyword>
<dbReference type="AlphaFoldDB" id="T1H9E0"/>
<keyword evidence="3" id="KW-0694">RNA-binding</keyword>
<feature type="domain" description="RRM" evidence="6">
    <location>
        <begin position="20"/>
        <end position="97"/>
    </location>
</feature>
<dbReference type="GO" id="GO:0005730">
    <property type="term" value="C:nucleolus"/>
    <property type="evidence" value="ECO:0007669"/>
    <property type="project" value="TreeGrafter"/>
</dbReference>
<dbReference type="FunFam" id="3.30.70.330:FF:000182">
    <property type="entry name" value="RNA-binding motif protein 28"/>
    <property type="match status" value="1"/>
</dbReference>
<dbReference type="PROSITE" id="PS50102">
    <property type="entry name" value="RRM"/>
    <property type="match status" value="3"/>
</dbReference>
<sequence>MESNKRELKELNPRVIRKTARLVVRNLPFNCNEEDVRKYFSTFGQVVEVKLLRKNDGRLVGCGFVQYEDKFSAANALQHTSGELFKGRPIIVDWAVPKHKYHILKCVDSDVVESKELDVRNKSDKCIVKEEIKEENIPADSKSNRKRKPSENKKTNNLRSHADDDRTVFFKNVPFIVDNEQLKECAEKYAGAVEYAVICMDPLTEHSKGTAFVRFIKKEVAEKVLNNELKLVLHGKELYPHELLKKEELLDRNSKGKISKDKRNLYLFKEGLILAGTAAARSVSQGDMNKRLILERQRSRSLRNLHKFLSTNRLVIYNLPFYNFDNKKLLLLFKKYCSKKAVISEARVMRNLKDLDDNGLPRSKGYGFVSFKRHEDALSALRALNNNPDVFSDKK</sequence>
<feature type="compositionally biased region" description="Basic and acidic residues" evidence="5">
    <location>
        <begin position="149"/>
        <end position="159"/>
    </location>
</feature>
<dbReference type="SMART" id="SM00360">
    <property type="entry name" value="RRM"/>
    <property type="match status" value="3"/>
</dbReference>
<evidence type="ECO:0000256" key="4">
    <source>
        <dbReference type="ARBA" id="ARBA00023242"/>
    </source>
</evidence>
<dbReference type="InterPro" id="IPR012677">
    <property type="entry name" value="Nucleotide-bd_a/b_plait_sf"/>
</dbReference>
<dbReference type="CDD" id="cd12414">
    <property type="entry name" value="RRM2_RBM28_like"/>
    <property type="match status" value="1"/>
</dbReference>
<dbReference type="EMBL" id="ACPB03025030">
    <property type="status" value="NOT_ANNOTATED_CDS"/>
    <property type="molecule type" value="Genomic_DNA"/>
</dbReference>
<dbReference type="Proteomes" id="UP000015103">
    <property type="component" value="Unassembled WGS sequence"/>
</dbReference>
<proteinExistence type="predicted"/>
<dbReference type="SUPFAM" id="SSF54928">
    <property type="entry name" value="RNA-binding domain, RBD"/>
    <property type="match status" value="2"/>
</dbReference>
<keyword evidence="4" id="KW-0539">Nucleus</keyword>
<dbReference type="VEuPathDB" id="VectorBase:RPRC000643"/>
<evidence type="ECO:0000313" key="8">
    <source>
        <dbReference type="Proteomes" id="UP000015103"/>
    </source>
</evidence>